<evidence type="ECO:0000256" key="7">
    <source>
        <dbReference type="SAM" id="Phobius"/>
    </source>
</evidence>
<dbReference type="AlphaFoldDB" id="A0A9P0XKU8"/>
<dbReference type="InterPro" id="IPR001969">
    <property type="entry name" value="Aspartic_peptidase_AS"/>
</dbReference>
<evidence type="ECO:0000256" key="3">
    <source>
        <dbReference type="ARBA" id="ARBA00022729"/>
    </source>
</evidence>
<dbReference type="Proteomes" id="UP001152562">
    <property type="component" value="Unassembled WGS sequence"/>
</dbReference>
<evidence type="ECO:0000256" key="1">
    <source>
        <dbReference type="ARBA" id="ARBA00007447"/>
    </source>
</evidence>
<keyword evidence="7" id="KW-0812">Transmembrane</keyword>
<keyword evidence="4" id="KW-0064">Aspartyl protease</keyword>
<dbReference type="PROSITE" id="PS51767">
    <property type="entry name" value="PEPTIDASE_A1"/>
    <property type="match status" value="1"/>
</dbReference>
<reference evidence="9" key="1">
    <citation type="submission" date="2022-05" db="EMBL/GenBank/DDBJ databases">
        <authorList>
            <person name="Okamura Y."/>
        </authorList>
    </citation>
    <scope>NUCLEOTIDE SEQUENCE</scope>
</reference>
<organism evidence="9 10">
    <name type="scientific">Pieris brassicae</name>
    <name type="common">White butterfly</name>
    <name type="synonym">Large white butterfly</name>
    <dbReference type="NCBI Taxonomy" id="7116"/>
    <lineage>
        <taxon>Eukaryota</taxon>
        <taxon>Metazoa</taxon>
        <taxon>Ecdysozoa</taxon>
        <taxon>Arthropoda</taxon>
        <taxon>Hexapoda</taxon>
        <taxon>Insecta</taxon>
        <taxon>Pterygota</taxon>
        <taxon>Neoptera</taxon>
        <taxon>Endopterygota</taxon>
        <taxon>Lepidoptera</taxon>
        <taxon>Glossata</taxon>
        <taxon>Ditrysia</taxon>
        <taxon>Papilionoidea</taxon>
        <taxon>Pieridae</taxon>
        <taxon>Pierinae</taxon>
        <taxon>Pieris</taxon>
    </lineage>
</organism>
<dbReference type="GO" id="GO:0006509">
    <property type="term" value="P:membrane protein ectodomain proteolysis"/>
    <property type="evidence" value="ECO:0007669"/>
    <property type="project" value="TreeGrafter"/>
</dbReference>
<comment type="similarity">
    <text evidence="1">Belongs to the peptidase A1 family.</text>
</comment>
<gene>
    <name evidence="9" type="ORF">PIBRA_LOCUS13648</name>
</gene>
<dbReference type="GO" id="GO:0005802">
    <property type="term" value="C:trans-Golgi network"/>
    <property type="evidence" value="ECO:0007669"/>
    <property type="project" value="TreeGrafter"/>
</dbReference>
<evidence type="ECO:0000256" key="4">
    <source>
        <dbReference type="ARBA" id="ARBA00022750"/>
    </source>
</evidence>
<sequence length="484" mass="53211">MCILKSPVFQVFFFINYIYCEEFNLYGEAGQAYALVINIGHPPQKLHVLVDTGSATLAIAAYARKDSNIYFHKENSTSLYNSGKEVRAKYSQGTWSGTLASDFIHFPSLPTVPEVRSDLALITKSYKFFMNGSGWQGLLGLAYLPVAAWGDSVVVGSWLDFVEKVNARPLSFELKLCGSTSPVNATHYGNLRMFDDRNASEAGEYMFRTPILRKRWYEIGVLAIRVSNSGADRERAANGTRDRNDIDLEECRLINAEKSIVDSGTTGIRMPDAVFRRVVGELRSSARTSSTLVLDEFWYHGEAACWPEPQEWNLPSLAVDILSSEADDRYFTLEIPAQSFMRVISARNKSASSGSVSEFCYKLGLEAAPGTVLGYTAMEGLQVLFNRSGGWIGWRESSCGPAARTSGPSNASGSLLSACGLDRSLPDVNVSIKAAQWTLCAISVVAVAVLVYLLAPCLKMLPVRRSPRCQQISLSQAALVERDT</sequence>
<keyword evidence="7" id="KW-1133">Transmembrane helix</keyword>
<dbReference type="PANTHER" id="PTHR47965">
    <property type="entry name" value="ASPARTYL PROTEASE-RELATED"/>
    <property type="match status" value="1"/>
</dbReference>
<dbReference type="EMBL" id="CALOZG010000085">
    <property type="protein sequence ID" value="CAH4038046.1"/>
    <property type="molecule type" value="Genomic_DNA"/>
</dbReference>
<dbReference type="GO" id="GO:0005768">
    <property type="term" value="C:endosome"/>
    <property type="evidence" value="ECO:0007669"/>
    <property type="project" value="TreeGrafter"/>
</dbReference>
<protein>
    <recommendedName>
        <fullName evidence="8">Peptidase A1 domain-containing protein</fullName>
    </recommendedName>
</protein>
<keyword evidence="5" id="KW-0378">Hydrolase</keyword>
<evidence type="ECO:0000313" key="9">
    <source>
        <dbReference type="EMBL" id="CAH4038046.1"/>
    </source>
</evidence>
<comment type="caution">
    <text evidence="9">The sequence shown here is derived from an EMBL/GenBank/DDBJ whole genome shotgun (WGS) entry which is preliminary data.</text>
</comment>
<keyword evidence="3" id="KW-0732">Signal</keyword>
<name>A0A9P0XKU8_PIEBR</name>
<keyword evidence="2" id="KW-0645">Protease</keyword>
<evidence type="ECO:0000256" key="2">
    <source>
        <dbReference type="ARBA" id="ARBA00022670"/>
    </source>
</evidence>
<accession>A0A9P0XKU8</accession>
<dbReference type="InterPro" id="IPR001461">
    <property type="entry name" value="Aspartic_peptidase_A1"/>
</dbReference>
<dbReference type="InterPro" id="IPR021109">
    <property type="entry name" value="Peptidase_aspartic_dom_sf"/>
</dbReference>
<dbReference type="SUPFAM" id="SSF50630">
    <property type="entry name" value="Acid proteases"/>
    <property type="match status" value="1"/>
</dbReference>
<dbReference type="Gene3D" id="2.40.70.10">
    <property type="entry name" value="Acid Proteases"/>
    <property type="match status" value="2"/>
</dbReference>
<keyword evidence="6" id="KW-0865">Zymogen</keyword>
<dbReference type="Pfam" id="PF00026">
    <property type="entry name" value="Asp"/>
    <property type="match status" value="1"/>
</dbReference>
<dbReference type="GO" id="GO:0004190">
    <property type="term" value="F:aspartic-type endopeptidase activity"/>
    <property type="evidence" value="ECO:0007669"/>
    <property type="project" value="UniProtKB-KW"/>
</dbReference>
<evidence type="ECO:0000259" key="8">
    <source>
        <dbReference type="PROSITE" id="PS51767"/>
    </source>
</evidence>
<keyword evidence="7" id="KW-0472">Membrane</keyword>
<dbReference type="PROSITE" id="PS00141">
    <property type="entry name" value="ASP_PROTEASE"/>
    <property type="match status" value="1"/>
</dbReference>
<dbReference type="GO" id="GO:0050435">
    <property type="term" value="P:amyloid-beta metabolic process"/>
    <property type="evidence" value="ECO:0007669"/>
    <property type="project" value="TreeGrafter"/>
</dbReference>
<evidence type="ECO:0000256" key="5">
    <source>
        <dbReference type="ARBA" id="ARBA00022801"/>
    </source>
</evidence>
<evidence type="ECO:0000256" key="6">
    <source>
        <dbReference type="ARBA" id="ARBA00023145"/>
    </source>
</evidence>
<dbReference type="PANTHER" id="PTHR47965:SF12">
    <property type="entry name" value="ASPARTIC PROTEINASE 3-RELATED"/>
    <property type="match status" value="1"/>
</dbReference>
<keyword evidence="10" id="KW-1185">Reference proteome</keyword>
<proteinExistence type="inferred from homology"/>
<feature type="transmembrane region" description="Helical" evidence="7">
    <location>
        <begin position="434"/>
        <end position="455"/>
    </location>
</feature>
<dbReference type="InterPro" id="IPR033121">
    <property type="entry name" value="PEPTIDASE_A1"/>
</dbReference>
<feature type="domain" description="Peptidase A1" evidence="8">
    <location>
        <begin position="33"/>
        <end position="395"/>
    </location>
</feature>
<evidence type="ECO:0000313" key="10">
    <source>
        <dbReference type="Proteomes" id="UP001152562"/>
    </source>
</evidence>
<dbReference type="GO" id="GO:0005886">
    <property type="term" value="C:plasma membrane"/>
    <property type="evidence" value="ECO:0007669"/>
    <property type="project" value="TreeGrafter"/>
</dbReference>